<reference evidence="1 2" key="1">
    <citation type="journal article" date="2016" name="G3 (Bethesda)">
        <title>First Draft Assembly and Annotation of the Genome of a California Endemic Oak Quercus lobata Nee (Fagaceae).</title>
        <authorList>
            <person name="Sork V.L."/>
            <person name="Fitz-Gibbon S.T."/>
            <person name="Puiu D."/>
            <person name="Crepeau M."/>
            <person name="Gugger P.F."/>
            <person name="Sherman R."/>
            <person name="Stevens K."/>
            <person name="Langley C.H."/>
            <person name="Pellegrini M."/>
            <person name="Salzberg S.L."/>
        </authorList>
    </citation>
    <scope>NUCLEOTIDE SEQUENCE [LARGE SCALE GENOMIC DNA]</scope>
    <source>
        <strain evidence="1 2">cv. SW786</strain>
    </source>
</reference>
<dbReference type="Proteomes" id="UP000594261">
    <property type="component" value="Chromosome 3"/>
</dbReference>
<sequence>MERLVLACGGEAVNSVDDLTLGSLGWAGLIYEHILGEENFASEFLLYKFCFACGMGVRIGLVLHTKKPSSKDSASKPGKRVQRTWFLSLETECNALGFQALKPSAKDSVSFR</sequence>
<proteinExistence type="predicted"/>
<dbReference type="EMBL" id="LRBV02000003">
    <property type="status" value="NOT_ANNOTATED_CDS"/>
    <property type="molecule type" value="Genomic_DNA"/>
</dbReference>
<dbReference type="EnsemblPlants" id="QL03p002297:mrna">
    <property type="protein sequence ID" value="QL03p002297:mrna"/>
    <property type="gene ID" value="QL03p002297"/>
</dbReference>
<dbReference type="InterPro" id="IPR027409">
    <property type="entry name" value="GroEL-like_apical_dom_sf"/>
</dbReference>
<keyword evidence="2" id="KW-1185">Reference proteome</keyword>
<protein>
    <submittedName>
        <fullName evidence="1">Uncharacterized protein</fullName>
    </submittedName>
</protein>
<evidence type="ECO:0000313" key="2">
    <source>
        <dbReference type="Proteomes" id="UP000594261"/>
    </source>
</evidence>
<organism evidence="1 2">
    <name type="scientific">Quercus lobata</name>
    <name type="common">Valley oak</name>
    <dbReference type="NCBI Taxonomy" id="97700"/>
    <lineage>
        <taxon>Eukaryota</taxon>
        <taxon>Viridiplantae</taxon>
        <taxon>Streptophyta</taxon>
        <taxon>Embryophyta</taxon>
        <taxon>Tracheophyta</taxon>
        <taxon>Spermatophyta</taxon>
        <taxon>Magnoliopsida</taxon>
        <taxon>eudicotyledons</taxon>
        <taxon>Gunneridae</taxon>
        <taxon>Pentapetalae</taxon>
        <taxon>rosids</taxon>
        <taxon>fabids</taxon>
        <taxon>Fagales</taxon>
        <taxon>Fagaceae</taxon>
        <taxon>Quercus</taxon>
    </lineage>
</organism>
<dbReference type="SUPFAM" id="SSF52029">
    <property type="entry name" value="GroEL apical domain-like"/>
    <property type="match status" value="1"/>
</dbReference>
<reference evidence="1" key="2">
    <citation type="submission" date="2021-01" db="UniProtKB">
        <authorList>
            <consortium name="EnsemblPlants"/>
        </authorList>
    </citation>
    <scope>IDENTIFICATION</scope>
</reference>
<dbReference type="AlphaFoldDB" id="A0A7N2L389"/>
<accession>A0A7N2L389</accession>
<dbReference type="InParanoid" id="A0A7N2L389"/>
<evidence type="ECO:0000313" key="1">
    <source>
        <dbReference type="EnsemblPlants" id="QL03p002297:mrna"/>
    </source>
</evidence>
<dbReference type="Gramene" id="QL03p002297:mrna">
    <property type="protein sequence ID" value="QL03p002297:mrna"/>
    <property type="gene ID" value="QL03p002297"/>
</dbReference>
<dbReference type="Gene3D" id="3.50.7.10">
    <property type="entry name" value="GroEL"/>
    <property type="match status" value="1"/>
</dbReference>
<name>A0A7N2L389_QUELO</name>